<dbReference type="KEGG" id="cvn:111104654"/>
<evidence type="ECO:0000256" key="5">
    <source>
        <dbReference type="SAM" id="MobiDB-lite"/>
    </source>
</evidence>
<dbReference type="OrthoDB" id="14717at2759"/>
<evidence type="ECO:0000256" key="3">
    <source>
        <dbReference type="PIRSR" id="PIRSR606689-1"/>
    </source>
</evidence>
<dbReference type="InterPro" id="IPR005225">
    <property type="entry name" value="Small_GTP-bd"/>
</dbReference>
<dbReference type="Gene3D" id="3.40.50.300">
    <property type="entry name" value="P-loop containing nucleotide triphosphate hydrolases"/>
    <property type="match status" value="1"/>
</dbReference>
<feature type="binding site" evidence="4">
    <location>
        <position position="29"/>
    </location>
    <ligand>
        <name>Mg(2+)</name>
        <dbReference type="ChEBI" id="CHEBI:18420"/>
    </ligand>
</feature>
<dbReference type="GO" id="GO:0060170">
    <property type="term" value="C:ciliary membrane"/>
    <property type="evidence" value="ECO:0007669"/>
    <property type="project" value="TreeGrafter"/>
</dbReference>
<dbReference type="GO" id="GO:0005525">
    <property type="term" value="F:GTP binding"/>
    <property type="evidence" value="ECO:0007669"/>
    <property type="project" value="UniProtKB-KW"/>
</dbReference>
<dbReference type="PROSITE" id="PS51417">
    <property type="entry name" value="ARF"/>
    <property type="match status" value="1"/>
</dbReference>
<dbReference type="Proteomes" id="UP000694844">
    <property type="component" value="Chromosome 7"/>
</dbReference>
<feature type="binding site" evidence="3">
    <location>
        <position position="68"/>
    </location>
    <ligand>
        <name>GTP</name>
        <dbReference type="ChEBI" id="CHEBI:37565"/>
    </ligand>
</feature>
<feature type="compositionally biased region" description="Basic and acidic residues" evidence="5">
    <location>
        <begin position="215"/>
        <end position="234"/>
    </location>
</feature>
<evidence type="ECO:0000256" key="1">
    <source>
        <dbReference type="ARBA" id="ARBA00022741"/>
    </source>
</evidence>
<dbReference type="GO" id="GO:0046872">
    <property type="term" value="F:metal ion binding"/>
    <property type="evidence" value="ECO:0007669"/>
    <property type="project" value="UniProtKB-KW"/>
</dbReference>
<dbReference type="GO" id="GO:0003924">
    <property type="term" value="F:GTPase activity"/>
    <property type="evidence" value="ECO:0007669"/>
    <property type="project" value="InterPro"/>
</dbReference>
<feature type="region of interest" description="Disordered" evidence="5">
    <location>
        <begin position="215"/>
        <end position="250"/>
    </location>
</feature>
<feature type="compositionally biased region" description="Basic residues" evidence="5">
    <location>
        <begin position="365"/>
        <end position="377"/>
    </location>
</feature>
<feature type="compositionally biased region" description="Polar residues" evidence="5">
    <location>
        <begin position="314"/>
        <end position="323"/>
    </location>
</feature>
<dbReference type="PRINTS" id="PR00328">
    <property type="entry name" value="SAR1GTPBP"/>
</dbReference>
<feature type="region of interest" description="Disordered" evidence="5">
    <location>
        <begin position="432"/>
        <end position="595"/>
    </location>
</feature>
<protein>
    <submittedName>
        <fullName evidence="7">ADP-ribosylation factor-like protein 13B</fullName>
    </submittedName>
</protein>
<dbReference type="NCBIfam" id="TIGR00231">
    <property type="entry name" value="small_GTP"/>
    <property type="match status" value="1"/>
</dbReference>
<evidence type="ECO:0000256" key="2">
    <source>
        <dbReference type="ARBA" id="ARBA00023134"/>
    </source>
</evidence>
<gene>
    <name evidence="7" type="primary">LOC111104654</name>
</gene>
<organism evidence="6 7">
    <name type="scientific">Crassostrea virginica</name>
    <name type="common">Eastern oyster</name>
    <dbReference type="NCBI Taxonomy" id="6565"/>
    <lineage>
        <taxon>Eukaryota</taxon>
        <taxon>Metazoa</taxon>
        <taxon>Spiralia</taxon>
        <taxon>Lophotrochozoa</taxon>
        <taxon>Mollusca</taxon>
        <taxon>Bivalvia</taxon>
        <taxon>Autobranchia</taxon>
        <taxon>Pteriomorphia</taxon>
        <taxon>Ostreida</taxon>
        <taxon>Ostreoidea</taxon>
        <taxon>Ostreidae</taxon>
        <taxon>Crassostrea</taxon>
    </lineage>
</organism>
<name>A0A8B8ASQ0_CRAVI</name>
<keyword evidence="2 3" id="KW-0342">GTP-binding</keyword>
<keyword evidence="6" id="KW-1185">Reference proteome</keyword>
<feature type="region of interest" description="Disordered" evidence="5">
    <location>
        <begin position="267"/>
        <end position="396"/>
    </location>
</feature>
<dbReference type="Pfam" id="PF00025">
    <property type="entry name" value="Arf"/>
    <property type="match status" value="1"/>
</dbReference>
<feature type="compositionally biased region" description="Basic and acidic residues" evidence="5">
    <location>
        <begin position="439"/>
        <end position="452"/>
    </location>
</feature>
<evidence type="ECO:0000313" key="7">
    <source>
        <dbReference type="RefSeq" id="XP_022294427.1"/>
    </source>
</evidence>
<evidence type="ECO:0000313" key="6">
    <source>
        <dbReference type="Proteomes" id="UP000694844"/>
    </source>
</evidence>
<dbReference type="SMART" id="SM00177">
    <property type="entry name" value="ARF"/>
    <property type="match status" value="1"/>
</dbReference>
<dbReference type="SMART" id="SM00178">
    <property type="entry name" value="SAR"/>
    <property type="match status" value="1"/>
</dbReference>
<keyword evidence="4" id="KW-0460">Magnesium</keyword>
<feature type="binding site" evidence="3">
    <location>
        <begin position="22"/>
        <end position="29"/>
    </location>
    <ligand>
        <name>GTP</name>
        <dbReference type="ChEBI" id="CHEBI:37565"/>
    </ligand>
</feature>
<dbReference type="AlphaFoldDB" id="A0A8B8ASQ0"/>
<proteinExistence type="predicted"/>
<accession>A0A8B8ASQ0</accession>
<feature type="compositionally biased region" description="Basic and acidic residues" evidence="5">
    <location>
        <begin position="582"/>
        <end position="594"/>
    </location>
</feature>
<dbReference type="GeneID" id="111104654"/>
<dbReference type="InterPro" id="IPR051995">
    <property type="entry name" value="Ciliary_GTPase"/>
</dbReference>
<dbReference type="InterPro" id="IPR006689">
    <property type="entry name" value="Small_GTPase_ARF/SAR"/>
</dbReference>
<dbReference type="InterPro" id="IPR027417">
    <property type="entry name" value="P-loop_NTPase"/>
</dbReference>
<sequence length="634" mass="72719">MGNCLCKRKREPKRKITLGIFGLDGAGKTTTVKVLAGDPHTETAPTVGFNQEDVGIHHYDIKFYDLGGGKKIRDIWQTYFPEIYGIVYVVDSTATERMDEIKQNLTNLLEDEKVSGKPILLLANKQDQESALDEVDIMEQLDLENIVNINKCPCRIEKCSAIKGTGRKMDPNIKSGVKWLCGMIDHNWEKFHTRVENDMEEDRKKREAELQARRERVKKLREERERKEKEENERLGIVPQDDVEDEVELMDGGPFRRVDVRELEKKERKMKEEKKRKKQRQISEDDQLGEVSDSDAPRSNRSKGRLDLYGNSLLYANSVNNNNHKNDGGEDEEDFLPSVQQRDTPRLPPIQRPIGTKFNEESPVRKLKKKKKKPKLKALKENLAENDPDAVDNESYNYRTVSSEAMENQMEGELSVFQKASVNSLSNIEVNATSSFRRAQKELSNEGHSRESLEEEAETKSRKKKKKGSKKKSKGEDMVNGYGHDLATPRTLAGEEGSDIDDDVTPRRERLKRSNAMEEEGTELRSNRKKKSTYIRNNKTYPSDDESLSGETPRDRDFSWTMNPLGKPFSPRGRPITTSHSNLEKKKNTPRDIDLSISSTRNWGLAEDLPEIDDSNVSSRRLRSNVDEDDNVIY</sequence>
<reference evidence="7" key="1">
    <citation type="submission" date="2025-08" db="UniProtKB">
        <authorList>
            <consortium name="RefSeq"/>
        </authorList>
    </citation>
    <scope>IDENTIFICATION</scope>
    <source>
        <tissue evidence="7">Whole sample</tissue>
    </source>
</reference>
<dbReference type="PANTHER" id="PTHR46090">
    <property type="entry name" value="ADP-RIBOSYLATION FACTOR-LIKE PROTEIN 13B"/>
    <property type="match status" value="1"/>
</dbReference>
<keyword evidence="4" id="KW-0479">Metal-binding</keyword>
<dbReference type="PANTHER" id="PTHR46090:SF2">
    <property type="entry name" value="ADP-RIBOSYLATION FACTOR-LIKE PROTEIN 13B"/>
    <property type="match status" value="1"/>
</dbReference>
<dbReference type="RefSeq" id="XP_022294427.1">
    <property type="nucleotide sequence ID" value="XM_022438719.1"/>
</dbReference>
<dbReference type="SUPFAM" id="SSF52540">
    <property type="entry name" value="P-loop containing nucleoside triphosphate hydrolases"/>
    <property type="match status" value="1"/>
</dbReference>
<feature type="binding site" evidence="3">
    <location>
        <begin position="124"/>
        <end position="127"/>
    </location>
    <ligand>
        <name>GTP</name>
        <dbReference type="ChEBI" id="CHEBI:37565"/>
    </ligand>
</feature>
<dbReference type="GO" id="GO:0097730">
    <property type="term" value="C:non-motile cilium"/>
    <property type="evidence" value="ECO:0007669"/>
    <property type="project" value="TreeGrafter"/>
</dbReference>
<keyword evidence="1 3" id="KW-0547">Nucleotide-binding</keyword>
<evidence type="ECO:0000256" key="4">
    <source>
        <dbReference type="PIRSR" id="PIRSR606689-2"/>
    </source>
</evidence>
<dbReference type="GO" id="GO:0097500">
    <property type="term" value="P:receptor localization to non-motile cilium"/>
    <property type="evidence" value="ECO:0007669"/>
    <property type="project" value="TreeGrafter"/>
</dbReference>
<dbReference type="FunFam" id="3.40.50.300:FF:000415">
    <property type="entry name" value="ADP-ribosylation factor-like GTPase 13B"/>
    <property type="match status" value="1"/>
</dbReference>
<dbReference type="GO" id="GO:1905515">
    <property type="term" value="P:non-motile cilium assembly"/>
    <property type="evidence" value="ECO:0007669"/>
    <property type="project" value="TreeGrafter"/>
</dbReference>
<feature type="compositionally biased region" description="Basic residues" evidence="5">
    <location>
        <begin position="461"/>
        <end position="473"/>
    </location>
</feature>
<feature type="binding site" evidence="4">
    <location>
        <position position="46"/>
    </location>
    <ligand>
        <name>Mg(2+)</name>
        <dbReference type="ChEBI" id="CHEBI:18420"/>
    </ligand>
</feature>